<proteinExistence type="predicted"/>
<feature type="region of interest" description="Disordered" evidence="1">
    <location>
        <begin position="1"/>
        <end position="28"/>
    </location>
</feature>
<accession>A6JRH3</accession>
<dbReference type="EMBL" id="CH473998">
    <property type="protein sequence ID" value="EDL97765.1"/>
    <property type="molecule type" value="Genomic_DNA"/>
</dbReference>
<protein>
    <submittedName>
        <fullName evidence="2">RCG63326</fullName>
    </submittedName>
</protein>
<evidence type="ECO:0000256" key="1">
    <source>
        <dbReference type="SAM" id="MobiDB-lite"/>
    </source>
</evidence>
<evidence type="ECO:0000313" key="3">
    <source>
        <dbReference type="Proteomes" id="UP000234681"/>
    </source>
</evidence>
<dbReference type="AlphaFoldDB" id="A6JRH3"/>
<organism evidence="2 3">
    <name type="scientific">Rattus norvegicus</name>
    <name type="common">Rat</name>
    <dbReference type="NCBI Taxonomy" id="10116"/>
    <lineage>
        <taxon>Eukaryota</taxon>
        <taxon>Metazoa</taxon>
        <taxon>Chordata</taxon>
        <taxon>Craniata</taxon>
        <taxon>Vertebrata</taxon>
        <taxon>Euteleostomi</taxon>
        <taxon>Mammalia</taxon>
        <taxon>Eutheria</taxon>
        <taxon>Euarchontoglires</taxon>
        <taxon>Glires</taxon>
        <taxon>Rodentia</taxon>
        <taxon>Myomorpha</taxon>
        <taxon>Muroidea</taxon>
        <taxon>Muridae</taxon>
        <taxon>Murinae</taxon>
        <taxon>Rattus</taxon>
    </lineage>
</organism>
<dbReference type="Proteomes" id="UP000234681">
    <property type="component" value="Chromosome 5"/>
</dbReference>
<gene>
    <name evidence="2" type="ORF">rCG_63326</name>
</gene>
<name>A6JRH3_RAT</name>
<evidence type="ECO:0000313" key="2">
    <source>
        <dbReference type="EMBL" id="EDL97765.1"/>
    </source>
</evidence>
<reference evidence="3" key="1">
    <citation type="submission" date="2005-09" db="EMBL/GenBank/DDBJ databases">
        <authorList>
            <person name="Mural R.J."/>
            <person name="Li P.W."/>
            <person name="Adams M.D."/>
            <person name="Amanatides P.G."/>
            <person name="Baden-Tillson H."/>
            <person name="Barnstead M."/>
            <person name="Chin S.H."/>
            <person name="Dew I."/>
            <person name="Evans C.A."/>
            <person name="Ferriera S."/>
            <person name="Flanigan M."/>
            <person name="Fosler C."/>
            <person name="Glodek A."/>
            <person name="Gu Z."/>
            <person name="Holt R.A."/>
            <person name="Jennings D."/>
            <person name="Kraft C.L."/>
            <person name="Lu F."/>
            <person name="Nguyen T."/>
            <person name="Nusskern D.R."/>
            <person name="Pfannkoch C.M."/>
            <person name="Sitter C."/>
            <person name="Sutton G.G."/>
            <person name="Venter J.C."/>
            <person name="Wang Z."/>
            <person name="Woodage T."/>
            <person name="Zheng X.H."/>
            <person name="Zhong F."/>
        </authorList>
    </citation>
    <scope>NUCLEOTIDE SEQUENCE [LARGE SCALE GENOMIC DNA]</scope>
    <source>
        <strain>BN</strain>
        <strain evidence="3">Sprague-Dawley</strain>
    </source>
</reference>
<sequence length="53" mass="6300">MQQKNQITGRVSHWQDPSWGQASRKGQRRYCRVNKPRSMFMAPLLSFTTFCRP</sequence>